<dbReference type="PANTHER" id="PTHR30118:SF6">
    <property type="entry name" value="HTH-TYPE TRANSCRIPTIONAL REGULATOR LEUO"/>
    <property type="match status" value="1"/>
</dbReference>
<sequence length="333" mass="38471">MNLRGVDLNLLTVFEAAYEERSQIKAAERIGMTQPAISNALGRLKHIAKDPLFTGKSSAGLQPTPRADEIYDQIHQALNLVRAGLTNDIEFEPADSHRHFSLSICYGGGSVIGPALYRNVNREAPNARLSIYSIDPEKEATAMLRDHSLDILVHYNKYADPGLMHELIYQHQPVIIARREHPRIGEMFTPEQALQERFAIVFGHFPTLSVISEQENWFDQVYDRIALQVPNVMVLLLAVAQTDLLALTTQQIAHTFKNLFDIKCYPVPWQIERVPLYMIWHRSAQADPAHRWLREKVKESIRHTWIPPIDQREYITQEWIFRHDTFTQQRHVQ</sequence>
<dbReference type="InterPro" id="IPR050389">
    <property type="entry name" value="LysR-type_TF"/>
</dbReference>
<dbReference type="InterPro" id="IPR036390">
    <property type="entry name" value="WH_DNA-bd_sf"/>
</dbReference>
<dbReference type="InterPro" id="IPR000847">
    <property type="entry name" value="LysR_HTH_N"/>
</dbReference>
<keyword evidence="2" id="KW-0805">Transcription regulation</keyword>
<evidence type="ECO:0000256" key="1">
    <source>
        <dbReference type="ARBA" id="ARBA00009437"/>
    </source>
</evidence>
<dbReference type="OrthoDB" id="8720143at2"/>
<dbReference type="Proteomes" id="UP000325755">
    <property type="component" value="Chromosome"/>
</dbReference>
<dbReference type="FunCoup" id="A0A5Q0BN58">
    <property type="interactions" value="58"/>
</dbReference>
<accession>A0A5Q0BN58</accession>
<keyword evidence="4" id="KW-0804">Transcription</keyword>
<dbReference type="SUPFAM" id="SSF46785">
    <property type="entry name" value="Winged helix' DNA-binding domain"/>
    <property type="match status" value="1"/>
</dbReference>
<protein>
    <submittedName>
        <fullName evidence="6">LysR family transcriptional regulator</fullName>
    </submittedName>
</protein>
<dbReference type="GO" id="GO:0003700">
    <property type="term" value="F:DNA-binding transcription factor activity"/>
    <property type="evidence" value="ECO:0007669"/>
    <property type="project" value="InterPro"/>
</dbReference>
<name>A0A5Q0BN58_9GAMM</name>
<gene>
    <name evidence="6" type="ORF">F6R98_11620</name>
</gene>
<dbReference type="Pfam" id="PF00126">
    <property type="entry name" value="HTH_1"/>
    <property type="match status" value="1"/>
</dbReference>
<feature type="domain" description="HTH lysR-type" evidence="5">
    <location>
        <begin position="6"/>
        <end position="64"/>
    </location>
</feature>
<dbReference type="PANTHER" id="PTHR30118">
    <property type="entry name" value="HTH-TYPE TRANSCRIPTIONAL REGULATOR LEUO-RELATED"/>
    <property type="match status" value="1"/>
</dbReference>
<proteinExistence type="inferred from homology"/>
<dbReference type="InParanoid" id="A0A5Q0BN58"/>
<keyword evidence="3" id="KW-0238">DNA-binding</keyword>
<dbReference type="InterPro" id="IPR036388">
    <property type="entry name" value="WH-like_DNA-bd_sf"/>
</dbReference>
<evidence type="ECO:0000313" key="7">
    <source>
        <dbReference type="Proteomes" id="UP000325755"/>
    </source>
</evidence>
<dbReference type="CDD" id="cd08417">
    <property type="entry name" value="PBP2_Nitroaromatics_like"/>
    <property type="match status" value="1"/>
</dbReference>
<dbReference type="GO" id="GO:0003677">
    <property type="term" value="F:DNA binding"/>
    <property type="evidence" value="ECO:0007669"/>
    <property type="project" value="UniProtKB-KW"/>
</dbReference>
<dbReference type="Gene3D" id="3.40.190.10">
    <property type="entry name" value="Periplasmic binding protein-like II"/>
    <property type="match status" value="2"/>
</dbReference>
<evidence type="ECO:0000313" key="6">
    <source>
        <dbReference type="EMBL" id="QFY43186.1"/>
    </source>
</evidence>
<dbReference type="Gene3D" id="1.10.10.10">
    <property type="entry name" value="Winged helix-like DNA-binding domain superfamily/Winged helix DNA-binding domain"/>
    <property type="match status" value="1"/>
</dbReference>
<reference evidence="6 7" key="1">
    <citation type="submission" date="2019-09" db="EMBL/GenBank/DDBJ databases">
        <title>Ecophysiology of the spiral-shaped methanotroph Methylospira mobilis as revealed by the complete genome sequence.</title>
        <authorList>
            <person name="Oshkin I.Y."/>
            <person name="Dedysh S.N."/>
            <person name="Miroshnikov K."/>
            <person name="Danilova O.V."/>
            <person name="Hakobyan A."/>
            <person name="Liesack W."/>
        </authorList>
    </citation>
    <scope>NUCLEOTIDE SEQUENCE [LARGE SCALE GENOMIC DNA]</scope>
    <source>
        <strain evidence="6 7">Shm1</strain>
    </source>
</reference>
<dbReference type="AlphaFoldDB" id="A0A5Q0BN58"/>
<dbReference type="EMBL" id="CP044205">
    <property type="protein sequence ID" value="QFY43186.1"/>
    <property type="molecule type" value="Genomic_DNA"/>
</dbReference>
<evidence type="ECO:0000256" key="4">
    <source>
        <dbReference type="ARBA" id="ARBA00023163"/>
    </source>
</evidence>
<evidence type="ECO:0000256" key="2">
    <source>
        <dbReference type="ARBA" id="ARBA00023015"/>
    </source>
</evidence>
<dbReference type="Pfam" id="PF03466">
    <property type="entry name" value="LysR_substrate"/>
    <property type="match status" value="1"/>
</dbReference>
<dbReference type="PROSITE" id="PS50931">
    <property type="entry name" value="HTH_LYSR"/>
    <property type="match status" value="1"/>
</dbReference>
<evidence type="ECO:0000259" key="5">
    <source>
        <dbReference type="PROSITE" id="PS50931"/>
    </source>
</evidence>
<evidence type="ECO:0000256" key="3">
    <source>
        <dbReference type="ARBA" id="ARBA00023125"/>
    </source>
</evidence>
<dbReference type="KEGG" id="mmob:F6R98_11620"/>
<dbReference type="RefSeq" id="WP_153249167.1">
    <property type="nucleotide sequence ID" value="NZ_CP044205.1"/>
</dbReference>
<dbReference type="InterPro" id="IPR005119">
    <property type="entry name" value="LysR_subst-bd"/>
</dbReference>
<keyword evidence="7" id="KW-1185">Reference proteome</keyword>
<comment type="similarity">
    <text evidence="1">Belongs to the LysR transcriptional regulatory family.</text>
</comment>
<dbReference type="InterPro" id="IPR037402">
    <property type="entry name" value="YidZ_PBP2"/>
</dbReference>
<organism evidence="6 7">
    <name type="scientific">Candidatus Methylospira mobilis</name>
    <dbReference type="NCBI Taxonomy" id="1808979"/>
    <lineage>
        <taxon>Bacteria</taxon>
        <taxon>Pseudomonadati</taxon>
        <taxon>Pseudomonadota</taxon>
        <taxon>Gammaproteobacteria</taxon>
        <taxon>Methylococcales</taxon>
        <taxon>Methylococcaceae</taxon>
        <taxon>Candidatus Methylospira</taxon>
    </lineage>
</organism>
<dbReference type="SUPFAM" id="SSF53850">
    <property type="entry name" value="Periplasmic binding protein-like II"/>
    <property type="match status" value="1"/>
</dbReference>